<dbReference type="Pfam" id="PF05721">
    <property type="entry name" value="PhyH"/>
    <property type="match status" value="1"/>
</dbReference>
<proteinExistence type="predicted"/>
<sequence length="191" mass="22022">MNKLEELKKNGCCVLRNVLPNNLLDKCIEISDTALSNLTKEHLEEYISQGSMVHVADYPEFSELIGSKELMDAIEKNFDFTDIRFSSGYLISKPPNSPPLFWHQDWWGWKHKSSYTDFIHQIFVMIYLTNTTRENGCLKFIPGSHRFKHYFHESKNAHSDELAKALNPSDPLFHDEESEIGVTTNLGDVVI</sequence>
<organism evidence="1">
    <name type="scientific">marine metagenome</name>
    <dbReference type="NCBI Taxonomy" id="408172"/>
    <lineage>
        <taxon>unclassified sequences</taxon>
        <taxon>metagenomes</taxon>
        <taxon>ecological metagenomes</taxon>
    </lineage>
</organism>
<dbReference type="InterPro" id="IPR008775">
    <property type="entry name" value="Phytyl_CoA_dOase-like"/>
</dbReference>
<evidence type="ECO:0008006" key="2">
    <source>
        <dbReference type="Google" id="ProtNLM"/>
    </source>
</evidence>
<dbReference type="PANTHER" id="PTHR20883">
    <property type="entry name" value="PHYTANOYL-COA DIOXYGENASE DOMAIN CONTAINING 1"/>
    <property type="match status" value="1"/>
</dbReference>
<gene>
    <name evidence="1" type="ORF">METZ01_LOCUS471042</name>
</gene>
<name>A0A383BFG0_9ZZZZ</name>
<dbReference type="GO" id="GO:0046872">
    <property type="term" value="F:metal ion binding"/>
    <property type="evidence" value="ECO:0007669"/>
    <property type="project" value="UniProtKB-ARBA"/>
</dbReference>
<dbReference type="Gene3D" id="2.60.120.620">
    <property type="entry name" value="q2cbj1_9rhob like domain"/>
    <property type="match status" value="1"/>
</dbReference>
<dbReference type="PANTHER" id="PTHR20883:SF48">
    <property type="entry name" value="ECTOINE DIOXYGENASE"/>
    <property type="match status" value="1"/>
</dbReference>
<protein>
    <recommendedName>
        <fullName evidence="2">Phytanoyl-CoA dioxygenase</fullName>
    </recommendedName>
</protein>
<reference evidence="1" key="1">
    <citation type="submission" date="2018-05" db="EMBL/GenBank/DDBJ databases">
        <authorList>
            <person name="Lanie J.A."/>
            <person name="Ng W.-L."/>
            <person name="Kazmierczak K.M."/>
            <person name="Andrzejewski T.M."/>
            <person name="Davidsen T.M."/>
            <person name="Wayne K.J."/>
            <person name="Tettelin H."/>
            <person name="Glass J.I."/>
            <person name="Rusch D."/>
            <person name="Podicherti R."/>
            <person name="Tsui H.-C.T."/>
            <person name="Winkler M.E."/>
        </authorList>
    </citation>
    <scope>NUCLEOTIDE SEQUENCE</scope>
</reference>
<evidence type="ECO:0000313" key="1">
    <source>
        <dbReference type="EMBL" id="SVE18188.1"/>
    </source>
</evidence>
<dbReference type="AlphaFoldDB" id="A0A383BFG0"/>
<dbReference type="GO" id="GO:0016491">
    <property type="term" value="F:oxidoreductase activity"/>
    <property type="evidence" value="ECO:0007669"/>
    <property type="project" value="UniProtKB-ARBA"/>
</dbReference>
<dbReference type="EMBL" id="UINC01199657">
    <property type="protein sequence ID" value="SVE18188.1"/>
    <property type="molecule type" value="Genomic_DNA"/>
</dbReference>
<feature type="non-terminal residue" evidence="1">
    <location>
        <position position="191"/>
    </location>
</feature>
<dbReference type="SUPFAM" id="SSF51197">
    <property type="entry name" value="Clavaminate synthase-like"/>
    <property type="match status" value="1"/>
</dbReference>
<accession>A0A383BFG0</accession>